<organism evidence="1">
    <name type="scientific">Prasinoderma singulare</name>
    <dbReference type="NCBI Taxonomy" id="676789"/>
    <lineage>
        <taxon>Eukaryota</taxon>
        <taxon>Viridiplantae</taxon>
        <taxon>Prasinodermophyta</taxon>
        <taxon>Prasinodermophyceae</taxon>
        <taxon>Prasinodermales</taxon>
        <taxon>Prasinodermaceae</taxon>
        <taxon>Prasinoderma</taxon>
    </lineage>
</organism>
<dbReference type="EMBL" id="HBHY01007129">
    <property type="protein sequence ID" value="CAE0133724.1"/>
    <property type="molecule type" value="Transcribed_RNA"/>
</dbReference>
<proteinExistence type="predicted"/>
<gene>
    <name evidence="1" type="ORF">PSIN1315_LOCUS4603</name>
</gene>
<sequence length="342" mass="36253">MLAAGDAAFLQNSSSLGRVSSGGGSSAGLACVPRACAASPTQLFHRLVHREMRVLDECYFRTQPHRLESPVGDDDDMALAPLESVAAMGPAEGAACNTSSCSAAAGGLRRLFTRDFRECATRLLRDEEGLPPLANPWAFRRGGLYAGVLHRRSRGGAGSERSVAELEQSIIKHHSASDSAALSSTLLTVGSGSAYRGILADAHHGVLSAGMLARGLYAEQLAPFLYHHDAARLRVIQSEAAYRDEPAAARALLAWALEHASKAASSDEARSLATRALPNGGARSGHGQHHVARHLSMAWRMDDHTRGAIAEWFAPHNTCLAADLARAGIEFDVGVWGTHVRG</sequence>
<evidence type="ECO:0000313" key="1">
    <source>
        <dbReference type="EMBL" id="CAE0133724.1"/>
    </source>
</evidence>
<dbReference type="AlphaFoldDB" id="A0A7S3BFA1"/>
<name>A0A7S3BFA1_9VIRI</name>
<protein>
    <submittedName>
        <fullName evidence="1">Uncharacterized protein</fullName>
    </submittedName>
</protein>
<accession>A0A7S3BFA1</accession>
<reference evidence="1" key="1">
    <citation type="submission" date="2021-01" db="EMBL/GenBank/DDBJ databases">
        <authorList>
            <person name="Corre E."/>
            <person name="Pelletier E."/>
            <person name="Niang G."/>
            <person name="Scheremetjew M."/>
            <person name="Finn R."/>
            <person name="Kale V."/>
            <person name="Holt S."/>
            <person name="Cochrane G."/>
            <person name="Meng A."/>
            <person name="Brown T."/>
            <person name="Cohen L."/>
        </authorList>
    </citation>
    <scope>NUCLEOTIDE SEQUENCE</scope>
    <source>
        <strain evidence="1">RCC927</strain>
    </source>
</reference>